<comment type="catalytic activity">
    <reaction evidence="10 11">
        <text>L-threonyl-[protein] + FAD = FMN-L-threonyl-[protein] + AMP + H(+)</text>
        <dbReference type="Rhea" id="RHEA:36847"/>
        <dbReference type="Rhea" id="RHEA-COMP:11060"/>
        <dbReference type="Rhea" id="RHEA-COMP:11061"/>
        <dbReference type="ChEBI" id="CHEBI:15378"/>
        <dbReference type="ChEBI" id="CHEBI:30013"/>
        <dbReference type="ChEBI" id="CHEBI:57692"/>
        <dbReference type="ChEBI" id="CHEBI:74257"/>
        <dbReference type="ChEBI" id="CHEBI:456215"/>
        <dbReference type="EC" id="2.7.1.180"/>
    </reaction>
</comment>
<organism evidence="13 14">
    <name type="scientific">Klebsiella pneumoniae</name>
    <dbReference type="NCBI Taxonomy" id="573"/>
    <lineage>
        <taxon>Bacteria</taxon>
        <taxon>Pseudomonadati</taxon>
        <taxon>Pseudomonadota</taxon>
        <taxon>Gammaproteobacteria</taxon>
        <taxon>Enterobacterales</taxon>
        <taxon>Enterobacteriaceae</taxon>
        <taxon>Klebsiella/Raoultella group</taxon>
        <taxon>Klebsiella</taxon>
        <taxon>Klebsiella pneumoniae complex</taxon>
    </lineage>
</organism>
<evidence type="ECO:0000256" key="8">
    <source>
        <dbReference type="ARBA" id="ARBA00022842"/>
    </source>
</evidence>
<dbReference type="EMBL" id="UGNC01000004">
    <property type="protein sequence ID" value="STW39113.1"/>
    <property type="molecule type" value="Genomic_DNA"/>
</dbReference>
<evidence type="ECO:0000256" key="3">
    <source>
        <dbReference type="ARBA" id="ARBA00016337"/>
    </source>
</evidence>
<feature type="binding site" evidence="12">
    <location>
        <position position="261"/>
    </location>
    <ligand>
        <name>Mg(2+)</name>
        <dbReference type="ChEBI" id="CHEBI:18420"/>
    </ligand>
</feature>
<dbReference type="Gene3D" id="3.10.520.10">
    <property type="entry name" value="ApbE-like domains"/>
    <property type="match status" value="1"/>
</dbReference>
<evidence type="ECO:0000256" key="10">
    <source>
        <dbReference type="ARBA" id="ARBA00048540"/>
    </source>
</evidence>
<evidence type="ECO:0000313" key="14">
    <source>
        <dbReference type="Proteomes" id="UP000255167"/>
    </source>
</evidence>
<sequence>MSDNRVYSYSAVLMGSPILLKLCSHDEAMASRVFQLIKRYEDLLTVNRAESQVMDINHAAGRHPVTVSRPVFQLIQCAKAASMVRDSAFNLAIGPLVKLWRIGFHGHSVPDAAEIRARLALTRPQEVILDEATCSVFLQQPGMELDLGAIAKGYIADRVRDYLRQQQVEKALINLGGNVHTLGEWAIGLKKPFADAQALIGSLTVNGQSVVTSGTYERYFEQDGKRWHHILDPRSGYPLDNELDSVTVISADSLDGDIWTTLLFGLGVEKGCAALRQRQDIDAIFVTKNRDIILSSPQRLRFAPLDSGYRVIDCTA</sequence>
<dbReference type="Proteomes" id="UP000255167">
    <property type="component" value="Unassembled WGS sequence"/>
</dbReference>
<dbReference type="PIRSF" id="PIRSF006268">
    <property type="entry name" value="ApbE"/>
    <property type="match status" value="1"/>
</dbReference>
<protein>
    <recommendedName>
        <fullName evidence="3 11">FAD:protein FMN transferase</fullName>
        <ecNumber evidence="2 11">2.7.1.180</ecNumber>
    </recommendedName>
    <alternativeName>
        <fullName evidence="9 11">Flavin transferase</fullName>
    </alternativeName>
</protein>
<comment type="cofactor">
    <cofactor evidence="12">
        <name>Mg(2+)</name>
        <dbReference type="ChEBI" id="CHEBI:18420"/>
    </cofactor>
    <cofactor evidence="12">
        <name>Mn(2+)</name>
        <dbReference type="ChEBI" id="CHEBI:29035"/>
    </cofactor>
    <text evidence="12">Magnesium. Can also use manganese.</text>
</comment>
<keyword evidence="5 11" id="KW-0808">Transferase</keyword>
<evidence type="ECO:0000256" key="11">
    <source>
        <dbReference type="PIRNR" id="PIRNR006268"/>
    </source>
</evidence>
<dbReference type="PANTHER" id="PTHR30040:SF2">
    <property type="entry name" value="FAD:PROTEIN FMN TRANSFERASE"/>
    <property type="match status" value="1"/>
</dbReference>
<dbReference type="Pfam" id="PF02424">
    <property type="entry name" value="ApbE"/>
    <property type="match status" value="1"/>
</dbReference>
<accession>A0A060VQ79</accession>
<evidence type="ECO:0000256" key="7">
    <source>
        <dbReference type="ARBA" id="ARBA00022827"/>
    </source>
</evidence>
<dbReference type="AlphaFoldDB" id="A0A060VQ79"/>
<evidence type="ECO:0000256" key="2">
    <source>
        <dbReference type="ARBA" id="ARBA00011955"/>
    </source>
</evidence>
<dbReference type="SUPFAM" id="SSF143631">
    <property type="entry name" value="ApbE-like"/>
    <property type="match status" value="1"/>
</dbReference>
<evidence type="ECO:0000256" key="5">
    <source>
        <dbReference type="ARBA" id="ARBA00022679"/>
    </source>
</evidence>
<dbReference type="InterPro" id="IPR024932">
    <property type="entry name" value="ApbE"/>
</dbReference>
<evidence type="ECO:0000256" key="1">
    <source>
        <dbReference type="ARBA" id="ARBA00008282"/>
    </source>
</evidence>
<evidence type="ECO:0000256" key="12">
    <source>
        <dbReference type="PIRSR" id="PIRSR006268-2"/>
    </source>
</evidence>
<name>A0A060VQ79_KLEPN</name>
<dbReference type="GO" id="GO:0016740">
    <property type="term" value="F:transferase activity"/>
    <property type="evidence" value="ECO:0007669"/>
    <property type="project" value="UniProtKB-UniRule"/>
</dbReference>
<evidence type="ECO:0000256" key="4">
    <source>
        <dbReference type="ARBA" id="ARBA00022630"/>
    </source>
</evidence>
<gene>
    <name evidence="13" type="primary">apbE_1</name>
    <name evidence="13" type="ORF">NCTC9617_00634</name>
</gene>
<dbReference type="RefSeq" id="WP_016946653.1">
    <property type="nucleotide sequence ID" value="NZ_AP022527.1"/>
</dbReference>
<dbReference type="EC" id="2.7.1.180" evidence="2 11"/>
<feature type="binding site" evidence="12">
    <location>
        <position position="257"/>
    </location>
    <ligand>
        <name>Mg(2+)</name>
        <dbReference type="ChEBI" id="CHEBI:18420"/>
    </ligand>
</feature>
<evidence type="ECO:0000313" key="13">
    <source>
        <dbReference type="EMBL" id="STW39113.1"/>
    </source>
</evidence>
<dbReference type="PANTHER" id="PTHR30040">
    <property type="entry name" value="THIAMINE BIOSYNTHESIS LIPOPROTEIN APBE"/>
    <property type="match status" value="1"/>
</dbReference>
<evidence type="ECO:0000256" key="9">
    <source>
        <dbReference type="ARBA" id="ARBA00031306"/>
    </source>
</evidence>
<dbReference type="GO" id="GO:0046872">
    <property type="term" value="F:metal ion binding"/>
    <property type="evidence" value="ECO:0007669"/>
    <property type="project" value="UniProtKB-UniRule"/>
</dbReference>
<keyword evidence="4 11" id="KW-0285">Flavoprotein</keyword>
<reference evidence="13 14" key="1">
    <citation type="submission" date="2018-06" db="EMBL/GenBank/DDBJ databases">
        <authorList>
            <consortium name="Pathogen Informatics"/>
            <person name="Doyle S."/>
        </authorList>
    </citation>
    <scope>NUCLEOTIDE SEQUENCE [LARGE SCALE GENOMIC DNA]</scope>
    <source>
        <strain evidence="13 14">NCTC9617</strain>
    </source>
</reference>
<comment type="similarity">
    <text evidence="1 11">Belongs to the ApbE family.</text>
</comment>
<evidence type="ECO:0000256" key="6">
    <source>
        <dbReference type="ARBA" id="ARBA00022723"/>
    </source>
</evidence>
<keyword evidence="8 11" id="KW-0460">Magnesium</keyword>
<dbReference type="InterPro" id="IPR003374">
    <property type="entry name" value="ApbE-like_sf"/>
</dbReference>
<keyword evidence="7 11" id="KW-0274">FAD</keyword>
<feature type="binding site" evidence="12">
    <location>
        <position position="149"/>
    </location>
    <ligand>
        <name>Mg(2+)</name>
        <dbReference type="ChEBI" id="CHEBI:18420"/>
    </ligand>
</feature>
<proteinExistence type="inferred from homology"/>
<keyword evidence="6 11" id="KW-0479">Metal-binding</keyword>